<sequence>MSNVTIELDSSEAVNFCNERPPPYHPQRHIVEEARRIAARTKSTIAYIYRLANQTADCLARLGSEQDEDLIVSSSIPFAAREFALAAAMGVGHLRT</sequence>
<comment type="caution">
    <text evidence="1">The sequence shown here is derived from an EMBL/GenBank/DDBJ whole genome shotgun (WGS) entry which is preliminary data.</text>
</comment>
<evidence type="ECO:0000313" key="1">
    <source>
        <dbReference type="EMBL" id="KAI8570551.1"/>
    </source>
</evidence>
<evidence type="ECO:0000313" key="2">
    <source>
        <dbReference type="Proteomes" id="UP001062846"/>
    </source>
</evidence>
<dbReference type="EMBL" id="CM046388">
    <property type="protein sequence ID" value="KAI8570551.1"/>
    <property type="molecule type" value="Genomic_DNA"/>
</dbReference>
<proteinExistence type="predicted"/>
<protein>
    <submittedName>
        <fullName evidence="1">Uncharacterized protein</fullName>
    </submittedName>
</protein>
<name>A0ACC0PYA7_RHOML</name>
<accession>A0ACC0PYA7</accession>
<organism evidence="1 2">
    <name type="scientific">Rhododendron molle</name>
    <name type="common">Chinese azalea</name>
    <name type="synonym">Azalea mollis</name>
    <dbReference type="NCBI Taxonomy" id="49168"/>
    <lineage>
        <taxon>Eukaryota</taxon>
        <taxon>Viridiplantae</taxon>
        <taxon>Streptophyta</taxon>
        <taxon>Embryophyta</taxon>
        <taxon>Tracheophyta</taxon>
        <taxon>Spermatophyta</taxon>
        <taxon>Magnoliopsida</taxon>
        <taxon>eudicotyledons</taxon>
        <taxon>Gunneridae</taxon>
        <taxon>Pentapetalae</taxon>
        <taxon>asterids</taxon>
        <taxon>Ericales</taxon>
        <taxon>Ericaceae</taxon>
        <taxon>Ericoideae</taxon>
        <taxon>Rhodoreae</taxon>
        <taxon>Rhododendron</taxon>
    </lineage>
</organism>
<keyword evidence="2" id="KW-1185">Reference proteome</keyword>
<dbReference type="Proteomes" id="UP001062846">
    <property type="component" value="Chromosome 1"/>
</dbReference>
<gene>
    <name evidence="1" type="ORF">RHMOL_Rhmol01G0043300</name>
</gene>
<reference evidence="1" key="1">
    <citation type="submission" date="2022-02" db="EMBL/GenBank/DDBJ databases">
        <title>Plant Genome Project.</title>
        <authorList>
            <person name="Zhang R.-G."/>
        </authorList>
    </citation>
    <scope>NUCLEOTIDE SEQUENCE</scope>
    <source>
        <strain evidence="1">AT1</strain>
    </source>
</reference>